<keyword evidence="8" id="KW-1185">Reference proteome</keyword>
<dbReference type="PANTHER" id="PTHR46285:SF13">
    <property type="entry name" value="OS02G0167775 PROTEIN"/>
    <property type="match status" value="1"/>
</dbReference>
<organism evidence="7 8">
    <name type="scientific">Miscanthus lutarioriparius</name>
    <dbReference type="NCBI Taxonomy" id="422564"/>
    <lineage>
        <taxon>Eukaryota</taxon>
        <taxon>Viridiplantae</taxon>
        <taxon>Streptophyta</taxon>
        <taxon>Embryophyta</taxon>
        <taxon>Tracheophyta</taxon>
        <taxon>Spermatophyta</taxon>
        <taxon>Magnoliopsida</taxon>
        <taxon>Liliopsida</taxon>
        <taxon>Poales</taxon>
        <taxon>Poaceae</taxon>
        <taxon>PACMAD clade</taxon>
        <taxon>Panicoideae</taxon>
        <taxon>Andropogonodae</taxon>
        <taxon>Andropogoneae</taxon>
        <taxon>Saccharinae</taxon>
        <taxon>Miscanthus</taxon>
    </lineage>
</organism>
<dbReference type="AlphaFoldDB" id="A0A811M9U4"/>
<evidence type="ECO:0000256" key="6">
    <source>
        <dbReference type="SAM" id="Phobius"/>
    </source>
</evidence>
<keyword evidence="5 6" id="KW-0472">Membrane</keyword>
<dbReference type="PANTHER" id="PTHR46285">
    <property type="entry name" value="PROTEINASE INHIBITOR I4, SERPIN (DUF716)-RELATED"/>
    <property type="match status" value="1"/>
</dbReference>
<comment type="similarity">
    <text evidence="2">Belongs to the TMEM45 family.</text>
</comment>
<sequence>MAGGVGDVVAALAASVFGQELFLLQLQSVDHAGLEGHCQWLLQLVVAASLVTIAASAVLPRSFAMAVVRSSSELL</sequence>
<dbReference type="Proteomes" id="UP000604825">
    <property type="component" value="Unassembled WGS sequence"/>
</dbReference>
<comment type="subcellular location">
    <subcellularLocation>
        <location evidence="1">Membrane</location>
        <topology evidence="1">Multi-pass membrane protein</topology>
    </subcellularLocation>
</comment>
<keyword evidence="3 6" id="KW-0812">Transmembrane</keyword>
<dbReference type="EMBL" id="CAJGYO010000001">
    <property type="protein sequence ID" value="CAD6203687.1"/>
    <property type="molecule type" value="Genomic_DNA"/>
</dbReference>
<protein>
    <submittedName>
        <fullName evidence="7">Uncharacterized protein</fullName>
    </submittedName>
</protein>
<evidence type="ECO:0000256" key="2">
    <source>
        <dbReference type="ARBA" id="ARBA00006948"/>
    </source>
</evidence>
<evidence type="ECO:0000313" key="7">
    <source>
        <dbReference type="EMBL" id="CAD6203687.1"/>
    </source>
</evidence>
<proteinExistence type="inferred from homology"/>
<evidence type="ECO:0000256" key="5">
    <source>
        <dbReference type="ARBA" id="ARBA00023136"/>
    </source>
</evidence>
<comment type="caution">
    <text evidence="7">The sequence shown here is derived from an EMBL/GenBank/DDBJ whole genome shotgun (WGS) entry which is preliminary data.</text>
</comment>
<feature type="transmembrane region" description="Helical" evidence="6">
    <location>
        <begin position="42"/>
        <end position="59"/>
    </location>
</feature>
<evidence type="ECO:0000256" key="3">
    <source>
        <dbReference type="ARBA" id="ARBA00022692"/>
    </source>
</evidence>
<name>A0A811M9U4_9POAL</name>
<reference evidence="7" key="1">
    <citation type="submission" date="2020-10" db="EMBL/GenBank/DDBJ databases">
        <authorList>
            <person name="Han B."/>
            <person name="Lu T."/>
            <person name="Zhao Q."/>
            <person name="Huang X."/>
            <person name="Zhao Y."/>
        </authorList>
    </citation>
    <scope>NUCLEOTIDE SEQUENCE</scope>
</reference>
<dbReference type="GO" id="GO:0016020">
    <property type="term" value="C:membrane"/>
    <property type="evidence" value="ECO:0007669"/>
    <property type="project" value="UniProtKB-SubCell"/>
</dbReference>
<dbReference type="InterPro" id="IPR006904">
    <property type="entry name" value="DUF716"/>
</dbReference>
<dbReference type="OrthoDB" id="551896at2759"/>
<evidence type="ECO:0000313" key="8">
    <source>
        <dbReference type="Proteomes" id="UP000604825"/>
    </source>
</evidence>
<evidence type="ECO:0000256" key="1">
    <source>
        <dbReference type="ARBA" id="ARBA00004141"/>
    </source>
</evidence>
<keyword evidence="4 6" id="KW-1133">Transmembrane helix</keyword>
<evidence type="ECO:0000256" key="4">
    <source>
        <dbReference type="ARBA" id="ARBA00022989"/>
    </source>
</evidence>
<accession>A0A811M9U4</accession>
<dbReference type="Pfam" id="PF04819">
    <property type="entry name" value="DUF716"/>
    <property type="match status" value="1"/>
</dbReference>
<gene>
    <name evidence="7" type="ORF">NCGR_LOCUS1830</name>
</gene>